<evidence type="ECO:0000313" key="3">
    <source>
        <dbReference type="Proteomes" id="UP000264702"/>
    </source>
</evidence>
<dbReference type="GO" id="GO:0004519">
    <property type="term" value="F:endonuclease activity"/>
    <property type="evidence" value="ECO:0007669"/>
    <property type="project" value="UniProtKB-KW"/>
</dbReference>
<dbReference type="AlphaFoldDB" id="A0A372IR29"/>
<dbReference type="Pfam" id="PF01844">
    <property type="entry name" value="HNH"/>
    <property type="match status" value="1"/>
</dbReference>
<keyword evidence="2" id="KW-0540">Nuclease</keyword>
<evidence type="ECO:0000259" key="1">
    <source>
        <dbReference type="SMART" id="SM00507"/>
    </source>
</evidence>
<proteinExistence type="predicted"/>
<organism evidence="2 3">
    <name type="scientific">Paracidobacterium acidisoli</name>
    <dbReference type="NCBI Taxonomy" id="2303751"/>
    <lineage>
        <taxon>Bacteria</taxon>
        <taxon>Pseudomonadati</taxon>
        <taxon>Acidobacteriota</taxon>
        <taxon>Terriglobia</taxon>
        <taxon>Terriglobales</taxon>
        <taxon>Acidobacteriaceae</taxon>
        <taxon>Paracidobacterium</taxon>
    </lineage>
</organism>
<accession>A0A372IR29</accession>
<dbReference type="SMART" id="SM00507">
    <property type="entry name" value="HNHc"/>
    <property type="match status" value="1"/>
</dbReference>
<evidence type="ECO:0000313" key="2">
    <source>
        <dbReference type="EMBL" id="RFU16983.1"/>
    </source>
</evidence>
<feature type="domain" description="HNH nuclease" evidence="1">
    <location>
        <begin position="87"/>
        <end position="148"/>
    </location>
</feature>
<reference evidence="2 3" key="1">
    <citation type="submission" date="2018-08" db="EMBL/GenBank/DDBJ databases">
        <title>Acidipila sp. 4G-K13, an acidobacterium isolated from forest soil.</title>
        <authorList>
            <person name="Gao Z.-H."/>
            <person name="Qiu L.-H."/>
        </authorList>
    </citation>
    <scope>NUCLEOTIDE SEQUENCE [LARGE SCALE GENOMIC DNA]</scope>
    <source>
        <strain evidence="2 3">4G-K13</strain>
    </source>
</reference>
<dbReference type="InterPro" id="IPR003615">
    <property type="entry name" value="HNH_nuc"/>
</dbReference>
<keyword evidence="2" id="KW-0255">Endonuclease</keyword>
<dbReference type="GO" id="GO:0008270">
    <property type="term" value="F:zinc ion binding"/>
    <property type="evidence" value="ECO:0007669"/>
    <property type="project" value="InterPro"/>
</dbReference>
<gene>
    <name evidence="2" type="ORF">D0Y96_09720</name>
</gene>
<dbReference type="RefSeq" id="WP_117299151.1">
    <property type="nucleotide sequence ID" value="NZ_QVQT02000003.1"/>
</dbReference>
<dbReference type="CDD" id="cd00085">
    <property type="entry name" value="HNHc"/>
    <property type="match status" value="1"/>
</dbReference>
<protein>
    <submittedName>
        <fullName evidence="2">HNH endonuclease</fullName>
    </submittedName>
</protein>
<keyword evidence="2" id="KW-0378">Hydrolase</keyword>
<dbReference type="EMBL" id="QVQT01000003">
    <property type="protein sequence ID" value="RFU16983.1"/>
    <property type="molecule type" value="Genomic_DNA"/>
</dbReference>
<dbReference type="InterPro" id="IPR002711">
    <property type="entry name" value="HNH"/>
</dbReference>
<dbReference type="Gene3D" id="1.10.30.50">
    <property type="match status" value="1"/>
</dbReference>
<dbReference type="Proteomes" id="UP000264702">
    <property type="component" value="Unassembled WGS sequence"/>
</dbReference>
<comment type="caution">
    <text evidence="2">The sequence shown here is derived from an EMBL/GenBank/DDBJ whole genome shotgun (WGS) entry which is preliminary data.</text>
</comment>
<sequence length="191" mass="21607">MRKPGSKERIRRFLAANVGKVVTSIQLRDAAGSSVSEWARRVRELREDEGWKILTHHDSVDLKPGEYLLSENPPEKQVRFGRGISAKLRAEVLDRNGFTCQMCGLTPGDIDPFTRRKVRLHIGHIKDKNLGGKDELSNLRALCSTCNQGAKNITGEKPTTIWLLSQIRRAGQDEQKAVFEWLSKKFGDKQL</sequence>
<dbReference type="GO" id="GO:0003676">
    <property type="term" value="F:nucleic acid binding"/>
    <property type="evidence" value="ECO:0007669"/>
    <property type="project" value="InterPro"/>
</dbReference>
<dbReference type="OrthoDB" id="122739at2"/>
<name>A0A372IR29_9BACT</name>
<keyword evidence="3" id="KW-1185">Reference proteome</keyword>